<dbReference type="OMA" id="THKEQDF"/>
<dbReference type="Ensembl" id="ENSBMST00010013764.1">
    <property type="protein sequence ID" value="ENSBMSP00010012373.1"/>
    <property type="gene ID" value="ENSBMSG00010009094.1"/>
</dbReference>
<protein>
    <submittedName>
        <fullName evidence="1">Uncharacterized protein</fullName>
    </submittedName>
</protein>
<name>A0A8C0CX22_BALMU</name>
<organism evidence="1">
    <name type="scientific">Balaenoptera musculus</name>
    <name type="common">Blue whale</name>
    <dbReference type="NCBI Taxonomy" id="9771"/>
    <lineage>
        <taxon>Eukaryota</taxon>
        <taxon>Metazoa</taxon>
        <taxon>Chordata</taxon>
        <taxon>Craniata</taxon>
        <taxon>Vertebrata</taxon>
        <taxon>Euteleostomi</taxon>
        <taxon>Mammalia</taxon>
        <taxon>Eutheria</taxon>
        <taxon>Laurasiatheria</taxon>
        <taxon>Artiodactyla</taxon>
        <taxon>Whippomorpha</taxon>
        <taxon>Cetacea</taxon>
        <taxon>Mysticeti</taxon>
        <taxon>Balaenopteridae</taxon>
        <taxon>Balaenoptera</taxon>
    </lineage>
</organism>
<dbReference type="GeneTree" id="ENSGT00390000017762"/>
<evidence type="ECO:0000313" key="1">
    <source>
        <dbReference type="Ensembl" id="ENSBMSP00010012373.1"/>
    </source>
</evidence>
<sequence length="75" mass="8550">MPNTHKEQDFMLQSCYCLSTSSPPSVNTKFFCQSTLARARYRGPEREEHMSSTPTKDEVGASLVVQNMVFRTEVM</sequence>
<dbReference type="AlphaFoldDB" id="A0A8C0CX22"/>
<proteinExistence type="predicted"/>
<accession>A0A8C0CX22</accession>
<reference evidence="1" key="1">
    <citation type="submission" date="2023-09" db="UniProtKB">
        <authorList>
            <consortium name="Ensembl"/>
        </authorList>
    </citation>
    <scope>IDENTIFICATION</scope>
</reference>